<dbReference type="GO" id="GO:0007165">
    <property type="term" value="P:signal transduction"/>
    <property type="evidence" value="ECO:0007669"/>
    <property type="project" value="InterPro"/>
</dbReference>
<dbReference type="InterPro" id="IPR037863">
    <property type="entry name" value="RHOGAP6/36"/>
</dbReference>
<gene>
    <name evidence="4" type="ORF">RRG08_046849</name>
</gene>
<dbReference type="InterPro" id="IPR000198">
    <property type="entry name" value="RhoGAP_dom"/>
</dbReference>
<accession>A0AAE0ZMP9</accession>
<evidence type="ECO:0000313" key="4">
    <source>
        <dbReference type="EMBL" id="KAK3772264.1"/>
    </source>
</evidence>
<feature type="region of interest" description="Disordered" evidence="2">
    <location>
        <begin position="777"/>
        <end position="872"/>
    </location>
</feature>
<feature type="compositionally biased region" description="Polar residues" evidence="2">
    <location>
        <begin position="801"/>
        <end position="812"/>
    </location>
</feature>
<dbReference type="SUPFAM" id="SSF48350">
    <property type="entry name" value="GTPase activation domain, GAP"/>
    <property type="match status" value="1"/>
</dbReference>
<feature type="domain" description="Rho-GAP" evidence="3">
    <location>
        <begin position="299"/>
        <end position="512"/>
    </location>
</feature>
<dbReference type="PANTHER" id="PTHR12635">
    <property type="entry name" value="RHO-GTPASE-ACTIVATING PROTEIN 6 FAMILY MEMBER"/>
    <property type="match status" value="1"/>
</dbReference>
<sequence length="898" mass="98107">MTANSPVHLRCFALGRSCTTDQWSYTSTQPLTRRRQRQGPDDNLYINHSPLLYFPLFDVPLSLYTWVKGSCTWSSVSGRKVTLRPVSILQLTDSERLALQKIAHSKLQDMDLGCPVVIPKDTNDARRSKKSSLSLKRRSKSVNASAIDSLGKDGAAPGLVFGIPLSKCVMNDREMEKKRRKVAAHSGTSGSEQVAGGASSPPCSSKMRSENSENIDPAQNSDRPGRKSSSSSQGSLENSGGMTSYRHDSLAIPAQKRAVSSDSLSESESSRNTSSSLIDALTLSHQLSHPAFRPGSLSMDARELANQGLAQVPYVVKACFRHIETYGLNTLGIFRVGSSKKRVKQLREEFDSGQEVQLTEDHNPHDVGALLKEYYRDLPEPLLTRELYVPFLCAKRLKEEHQRHNALSLLICMLPLANRDTLWSLLRFLAKVAQHAQDTTDEKGETVSGNKMDVHNLATLFGPNILRRSQAGGVASASDKELMYQQSGDRVEESKEVIEVVKDMIDNHHDLFELSGSLRDDVLRLLIESDQETADRVLKYLANQNQIDADPESMCSVFEDSTTNSPMLFHPGLHGGGAMAVDKGNVTTSHHRPLRVSRSADNSLDSPVSKSRATHLSDSQAMPGPGRDIRTTGVPHTQSLSYSPSQHSQHLDAQLTPPSSLTPPLPGTSGQNFEASSHHHHQHHHHHHHHHHHQHQPSAFPNPLPELRVHPSDSPLSSIGSTAAAIAGATGAIVVLRGKPQTLQVGAASGVASRPHSEGYHSNLNIPRPLYMRENSAASSFGSSGSGDALSSSLNSHLSSDNTATNISTRLSDTWGLPTPPTSRGSSPSPKAAFFSSTSSSSTLIPSSSPHLNNNSDYEENHPPMGSAEWERERWRHWEKVAAQKSRKNAEAEQETLV</sequence>
<feature type="region of interest" description="Disordered" evidence="2">
    <location>
        <begin position="575"/>
        <end position="716"/>
    </location>
</feature>
<dbReference type="GO" id="GO:0005096">
    <property type="term" value="F:GTPase activator activity"/>
    <property type="evidence" value="ECO:0007669"/>
    <property type="project" value="UniProtKB-KW"/>
</dbReference>
<dbReference type="Proteomes" id="UP001283361">
    <property type="component" value="Unassembled WGS sequence"/>
</dbReference>
<feature type="region of interest" description="Disordered" evidence="2">
    <location>
        <begin position="118"/>
        <end position="138"/>
    </location>
</feature>
<feature type="compositionally biased region" description="Polar residues" evidence="2">
    <location>
        <begin position="212"/>
        <end position="222"/>
    </location>
</feature>
<proteinExistence type="predicted"/>
<feature type="compositionally biased region" description="Low complexity" evidence="2">
    <location>
        <begin position="227"/>
        <end position="241"/>
    </location>
</feature>
<evidence type="ECO:0000259" key="3">
    <source>
        <dbReference type="PROSITE" id="PS50238"/>
    </source>
</evidence>
<name>A0AAE0ZMP9_9GAST</name>
<feature type="compositionally biased region" description="Low complexity" evidence="2">
    <location>
        <begin position="777"/>
        <end position="800"/>
    </location>
</feature>
<feature type="compositionally biased region" description="Low complexity" evidence="2">
    <location>
        <begin position="822"/>
        <end position="850"/>
    </location>
</feature>
<reference evidence="4" key="1">
    <citation type="journal article" date="2023" name="G3 (Bethesda)">
        <title>A reference genome for the long-term kleptoplast-retaining sea slug Elysia crispata morphotype clarki.</title>
        <authorList>
            <person name="Eastman K.E."/>
            <person name="Pendleton A.L."/>
            <person name="Shaikh M.A."/>
            <person name="Suttiyut T."/>
            <person name="Ogas R."/>
            <person name="Tomko P."/>
            <person name="Gavelis G."/>
            <person name="Widhalm J.R."/>
            <person name="Wisecaver J.H."/>
        </authorList>
    </citation>
    <scope>NUCLEOTIDE SEQUENCE</scope>
    <source>
        <strain evidence="4">ECLA1</strain>
    </source>
</reference>
<feature type="compositionally biased region" description="Polar residues" evidence="2">
    <location>
        <begin position="634"/>
        <end position="648"/>
    </location>
</feature>
<evidence type="ECO:0000256" key="1">
    <source>
        <dbReference type="ARBA" id="ARBA00022468"/>
    </source>
</evidence>
<comment type="caution">
    <text evidence="4">The sequence shown here is derived from an EMBL/GenBank/DDBJ whole genome shotgun (WGS) entry which is preliminary data.</text>
</comment>
<evidence type="ECO:0000313" key="5">
    <source>
        <dbReference type="Proteomes" id="UP001283361"/>
    </source>
</evidence>
<feature type="compositionally biased region" description="Polar residues" evidence="2">
    <location>
        <begin position="599"/>
        <end position="620"/>
    </location>
</feature>
<keyword evidence="1" id="KW-0343">GTPase activation</keyword>
<dbReference type="PROSITE" id="PS50238">
    <property type="entry name" value="RHOGAP"/>
    <property type="match status" value="1"/>
</dbReference>
<feature type="region of interest" description="Disordered" evidence="2">
    <location>
        <begin position="174"/>
        <end position="247"/>
    </location>
</feature>
<dbReference type="PANTHER" id="PTHR12635:SF7">
    <property type="entry name" value="RHO GTPASE ACTIVATING PROTEIN 6-RELATED"/>
    <property type="match status" value="1"/>
</dbReference>
<dbReference type="SMART" id="SM00324">
    <property type="entry name" value="RhoGAP"/>
    <property type="match status" value="1"/>
</dbReference>
<dbReference type="EMBL" id="JAWDGP010003645">
    <property type="protein sequence ID" value="KAK3772264.1"/>
    <property type="molecule type" value="Genomic_DNA"/>
</dbReference>
<dbReference type="InterPro" id="IPR008936">
    <property type="entry name" value="Rho_GTPase_activation_prot"/>
</dbReference>
<feature type="compositionally biased region" description="Basic residues" evidence="2">
    <location>
        <begin position="678"/>
        <end position="695"/>
    </location>
</feature>
<organism evidence="4 5">
    <name type="scientific">Elysia crispata</name>
    <name type="common">lettuce slug</name>
    <dbReference type="NCBI Taxonomy" id="231223"/>
    <lineage>
        <taxon>Eukaryota</taxon>
        <taxon>Metazoa</taxon>
        <taxon>Spiralia</taxon>
        <taxon>Lophotrochozoa</taxon>
        <taxon>Mollusca</taxon>
        <taxon>Gastropoda</taxon>
        <taxon>Heterobranchia</taxon>
        <taxon>Euthyneura</taxon>
        <taxon>Panpulmonata</taxon>
        <taxon>Sacoglossa</taxon>
        <taxon>Placobranchoidea</taxon>
        <taxon>Plakobranchidae</taxon>
        <taxon>Elysia</taxon>
    </lineage>
</organism>
<dbReference type="AlphaFoldDB" id="A0AAE0ZMP9"/>
<dbReference type="Gene3D" id="1.10.555.10">
    <property type="entry name" value="Rho GTPase activation protein"/>
    <property type="match status" value="1"/>
</dbReference>
<protein>
    <recommendedName>
        <fullName evidence="3">Rho-GAP domain-containing protein</fullName>
    </recommendedName>
</protein>
<dbReference type="Pfam" id="PF00620">
    <property type="entry name" value="RhoGAP"/>
    <property type="match status" value="1"/>
</dbReference>
<keyword evidence="5" id="KW-1185">Reference proteome</keyword>
<feature type="compositionally biased region" description="Basic residues" evidence="2">
    <location>
        <begin position="127"/>
        <end position="138"/>
    </location>
</feature>
<evidence type="ECO:0000256" key="2">
    <source>
        <dbReference type="SAM" id="MobiDB-lite"/>
    </source>
</evidence>